<dbReference type="Proteomes" id="UP000607197">
    <property type="component" value="Unassembled WGS sequence"/>
</dbReference>
<dbReference type="PANTHER" id="PTHR42760:SF133">
    <property type="entry name" value="3-OXOACYL-[ACYL-CARRIER-PROTEIN] REDUCTASE"/>
    <property type="match status" value="1"/>
</dbReference>
<dbReference type="NCBIfam" id="NF005559">
    <property type="entry name" value="PRK07231.1"/>
    <property type="match status" value="1"/>
</dbReference>
<dbReference type="PANTHER" id="PTHR42760">
    <property type="entry name" value="SHORT-CHAIN DEHYDROGENASES/REDUCTASES FAMILY MEMBER"/>
    <property type="match status" value="1"/>
</dbReference>
<dbReference type="GO" id="GO:0048038">
    <property type="term" value="F:quinone binding"/>
    <property type="evidence" value="ECO:0007669"/>
    <property type="project" value="TreeGrafter"/>
</dbReference>
<evidence type="ECO:0000256" key="3">
    <source>
        <dbReference type="RuleBase" id="RU000363"/>
    </source>
</evidence>
<dbReference type="InterPro" id="IPR020904">
    <property type="entry name" value="Sc_DH/Rdtase_CS"/>
</dbReference>
<comment type="caution">
    <text evidence="5">The sequence shown here is derived from an EMBL/GenBank/DDBJ whole genome shotgun (WGS) entry which is preliminary data.</text>
</comment>
<dbReference type="CDD" id="cd05233">
    <property type="entry name" value="SDR_c"/>
    <property type="match status" value="1"/>
</dbReference>
<sequence>MTESLETTEGVRSRSSLDGKTAVVTGGSSGIGRATAEAFAADGADVVICSRTQADVDAVADELAGLPGEVVAVEADVTDREDVAALAEATVEAFGGVDVLVNNAGGGGALAPLHELDDAEFERIVEVNLLGTYNVTSAFADALRDGESGAVVNTASMAGEYGVAGMGPYSAAKAGVVSLTRTLAAEWADANVRVNAVSPGFIATEKVVESMGIPRPDTRDDAAREVGTPAEVADLVRFLASDAASFVTGQSVRITGPPNLYEAPDV</sequence>
<dbReference type="OrthoDB" id="194879at2157"/>
<evidence type="ECO:0000259" key="4">
    <source>
        <dbReference type="SMART" id="SM00822"/>
    </source>
</evidence>
<dbReference type="InterPro" id="IPR036291">
    <property type="entry name" value="NAD(P)-bd_dom_sf"/>
</dbReference>
<name>A0A830FAL4_9EURY</name>
<dbReference type="PRINTS" id="PR00080">
    <property type="entry name" value="SDRFAMILY"/>
</dbReference>
<evidence type="ECO:0000313" key="5">
    <source>
        <dbReference type="EMBL" id="GGL56009.1"/>
    </source>
</evidence>
<dbReference type="RefSeq" id="WP_188976979.1">
    <property type="nucleotide sequence ID" value="NZ_BMPG01000001.1"/>
</dbReference>
<dbReference type="SMART" id="SM00822">
    <property type="entry name" value="PKS_KR"/>
    <property type="match status" value="1"/>
</dbReference>
<dbReference type="PROSITE" id="PS00061">
    <property type="entry name" value="ADH_SHORT"/>
    <property type="match status" value="1"/>
</dbReference>
<gene>
    <name evidence="5" type="ORF">GCM10009039_12740</name>
</gene>
<dbReference type="GO" id="GO:0006633">
    <property type="term" value="P:fatty acid biosynthetic process"/>
    <property type="evidence" value="ECO:0007669"/>
    <property type="project" value="TreeGrafter"/>
</dbReference>
<dbReference type="SUPFAM" id="SSF51735">
    <property type="entry name" value="NAD(P)-binding Rossmann-fold domains"/>
    <property type="match status" value="1"/>
</dbReference>
<keyword evidence="6" id="KW-1185">Reference proteome</keyword>
<dbReference type="PRINTS" id="PR00081">
    <property type="entry name" value="GDHRDH"/>
</dbReference>
<feature type="domain" description="Ketoreductase" evidence="4">
    <location>
        <begin position="20"/>
        <end position="200"/>
    </location>
</feature>
<dbReference type="FunFam" id="3.40.50.720:FF:000084">
    <property type="entry name" value="Short-chain dehydrogenase reductase"/>
    <property type="match status" value="1"/>
</dbReference>
<dbReference type="InterPro" id="IPR002347">
    <property type="entry name" value="SDR_fam"/>
</dbReference>
<protein>
    <submittedName>
        <fullName evidence="5">3-oxoacyl-ACP reductase</fullName>
    </submittedName>
</protein>
<comment type="similarity">
    <text evidence="1 3">Belongs to the short-chain dehydrogenases/reductases (SDR) family.</text>
</comment>
<accession>A0A830FAL4</accession>
<dbReference type="InterPro" id="IPR057326">
    <property type="entry name" value="KR_dom"/>
</dbReference>
<reference evidence="5" key="2">
    <citation type="submission" date="2020-09" db="EMBL/GenBank/DDBJ databases">
        <authorList>
            <person name="Sun Q."/>
            <person name="Ohkuma M."/>
        </authorList>
    </citation>
    <scope>NUCLEOTIDE SEQUENCE</scope>
    <source>
        <strain evidence="5">JCM 19596</strain>
    </source>
</reference>
<dbReference type="EMBL" id="BMPG01000001">
    <property type="protein sequence ID" value="GGL56009.1"/>
    <property type="molecule type" value="Genomic_DNA"/>
</dbReference>
<dbReference type="Gene3D" id="3.40.50.720">
    <property type="entry name" value="NAD(P)-binding Rossmann-like Domain"/>
    <property type="match status" value="1"/>
</dbReference>
<reference evidence="5" key="1">
    <citation type="journal article" date="2014" name="Int. J. Syst. Evol. Microbiol.">
        <title>Complete genome sequence of Corynebacterium casei LMG S-19264T (=DSM 44701T), isolated from a smear-ripened cheese.</title>
        <authorList>
            <consortium name="US DOE Joint Genome Institute (JGI-PGF)"/>
            <person name="Walter F."/>
            <person name="Albersmeier A."/>
            <person name="Kalinowski J."/>
            <person name="Ruckert C."/>
        </authorList>
    </citation>
    <scope>NUCLEOTIDE SEQUENCE</scope>
    <source>
        <strain evidence="5">JCM 19596</strain>
    </source>
</reference>
<evidence type="ECO:0000313" key="6">
    <source>
        <dbReference type="Proteomes" id="UP000607197"/>
    </source>
</evidence>
<organism evidence="5 6">
    <name type="scientific">Halocalculus aciditolerans</name>
    <dbReference type="NCBI Taxonomy" id="1383812"/>
    <lineage>
        <taxon>Archaea</taxon>
        <taxon>Methanobacteriati</taxon>
        <taxon>Methanobacteriota</taxon>
        <taxon>Stenosarchaea group</taxon>
        <taxon>Halobacteria</taxon>
        <taxon>Halobacteriales</taxon>
        <taxon>Halobacteriaceae</taxon>
        <taxon>Halocalculus</taxon>
    </lineage>
</organism>
<proteinExistence type="inferred from homology"/>
<evidence type="ECO:0000256" key="1">
    <source>
        <dbReference type="ARBA" id="ARBA00006484"/>
    </source>
</evidence>
<dbReference type="Pfam" id="PF00106">
    <property type="entry name" value="adh_short"/>
    <property type="match status" value="1"/>
</dbReference>
<keyword evidence="2" id="KW-0560">Oxidoreductase</keyword>
<evidence type="ECO:0000256" key="2">
    <source>
        <dbReference type="ARBA" id="ARBA00023002"/>
    </source>
</evidence>
<dbReference type="GO" id="GO:0016616">
    <property type="term" value="F:oxidoreductase activity, acting on the CH-OH group of donors, NAD or NADP as acceptor"/>
    <property type="evidence" value="ECO:0007669"/>
    <property type="project" value="TreeGrafter"/>
</dbReference>
<dbReference type="AlphaFoldDB" id="A0A830FAL4"/>